<dbReference type="EMBL" id="JBHUER010000004">
    <property type="protein sequence ID" value="MFD1702727.1"/>
    <property type="molecule type" value="Genomic_DNA"/>
</dbReference>
<feature type="domain" description="Thiolase N-terminal" evidence="5">
    <location>
        <begin position="6"/>
        <end position="262"/>
    </location>
</feature>
<keyword evidence="8" id="KW-1185">Reference proteome</keyword>
<protein>
    <submittedName>
        <fullName evidence="7">Acetyl-CoA C-acetyltransferase</fullName>
        <ecNumber evidence="7">2.3.1.9</ecNumber>
    </submittedName>
</protein>
<dbReference type="Proteomes" id="UP001597308">
    <property type="component" value="Unassembled WGS sequence"/>
</dbReference>
<keyword evidence="2 4" id="KW-0808">Transferase</keyword>
<dbReference type="EC" id="2.3.1.9" evidence="7"/>
<evidence type="ECO:0000256" key="2">
    <source>
        <dbReference type="ARBA" id="ARBA00022679"/>
    </source>
</evidence>
<gene>
    <name evidence="7" type="ORF">ACFSCV_06895</name>
</gene>
<evidence type="ECO:0000313" key="8">
    <source>
        <dbReference type="Proteomes" id="UP001597308"/>
    </source>
</evidence>
<evidence type="ECO:0000256" key="3">
    <source>
        <dbReference type="ARBA" id="ARBA00023315"/>
    </source>
</evidence>
<proteinExistence type="inferred from homology"/>
<evidence type="ECO:0000259" key="5">
    <source>
        <dbReference type="Pfam" id="PF00108"/>
    </source>
</evidence>
<dbReference type="InterPro" id="IPR016039">
    <property type="entry name" value="Thiolase-like"/>
</dbReference>
<dbReference type="PIRSF" id="PIRSF000429">
    <property type="entry name" value="Ac-CoA_Ac_transf"/>
    <property type="match status" value="1"/>
</dbReference>
<dbReference type="Pfam" id="PF00108">
    <property type="entry name" value="Thiolase_N"/>
    <property type="match status" value="1"/>
</dbReference>
<dbReference type="InterPro" id="IPR020617">
    <property type="entry name" value="Thiolase_C"/>
</dbReference>
<comment type="caution">
    <text evidence="7">The sequence shown here is derived from an EMBL/GenBank/DDBJ whole genome shotgun (WGS) entry which is preliminary data.</text>
</comment>
<dbReference type="InterPro" id="IPR020610">
    <property type="entry name" value="Thiolase_AS"/>
</dbReference>
<dbReference type="InterPro" id="IPR020613">
    <property type="entry name" value="Thiolase_CS"/>
</dbReference>
<dbReference type="GO" id="GO:0003985">
    <property type="term" value="F:acetyl-CoA C-acetyltransferase activity"/>
    <property type="evidence" value="ECO:0007669"/>
    <property type="project" value="UniProtKB-EC"/>
</dbReference>
<evidence type="ECO:0000256" key="1">
    <source>
        <dbReference type="ARBA" id="ARBA00010982"/>
    </source>
</evidence>
<dbReference type="Gene3D" id="3.40.47.10">
    <property type="match status" value="2"/>
</dbReference>
<dbReference type="InterPro" id="IPR020615">
    <property type="entry name" value="Thiolase_acyl_enz_int_AS"/>
</dbReference>
<dbReference type="RefSeq" id="WP_378798291.1">
    <property type="nucleotide sequence ID" value="NZ_JBHUER010000004.1"/>
</dbReference>
<evidence type="ECO:0000313" key="7">
    <source>
        <dbReference type="EMBL" id="MFD1702727.1"/>
    </source>
</evidence>
<dbReference type="NCBIfam" id="TIGR01930">
    <property type="entry name" value="AcCoA-C-Actrans"/>
    <property type="match status" value="1"/>
</dbReference>
<dbReference type="InterPro" id="IPR002155">
    <property type="entry name" value="Thiolase"/>
</dbReference>
<keyword evidence="3 4" id="KW-0012">Acyltransferase</keyword>
<dbReference type="PROSITE" id="PS00098">
    <property type="entry name" value="THIOLASE_1"/>
    <property type="match status" value="1"/>
</dbReference>
<dbReference type="PROSITE" id="PS00099">
    <property type="entry name" value="THIOLASE_3"/>
    <property type="match status" value="1"/>
</dbReference>
<dbReference type="CDD" id="cd00751">
    <property type="entry name" value="thiolase"/>
    <property type="match status" value="1"/>
</dbReference>
<evidence type="ECO:0000256" key="4">
    <source>
        <dbReference type="RuleBase" id="RU003557"/>
    </source>
</evidence>
<reference evidence="8" key="1">
    <citation type="journal article" date="2019" name="Int. J. Syst. Evol. Microbiol.">
        <title>The Global Catalogue of Microorganisms (GCM) 10K type strain sequencing project: providing services to taxonomists for standard genome sequencing and annotation.</title>
        <authorList>
            <consortium name="The Broad Institute Genomics Platform"/>
            <consortium name="The Broad Institute Genome Sequencing Center for Infectious Disease"/>
            <person name="Wu L."/>
            <person name="Ma J."/>
        </authorList>
    </citation>
    <scope>NUCLEOTIDE SEQUENCE [LARGE SCALE GENOMIC DNA]</scope>
    <source>
        <strain evidence="8">KCTC 23707</strain>
    </source>
</reference>
<dbReference type="SUPFAM" id="SSF53901">
    <property type="entry name" value="Thiolase-like"/>
    <property type="match status" value="2"/>
</dbReference>
<feature type="domain" description="Thiolase C-terminal" evidence="6">
    <location>
        <begin position="270"/>
        <end position="391"/>
    </location>
</feature>
<comment type="similarity">
    <text evidence="1 4">Belongs to the thiolase-like superfamily. Thiolase family.</text>
</comment>
<name>A0ABW4K4Q3_9HYPH</name>
<evidence type="ECO:0000259" key="6">
    <source>
        <dbReference type="Pfam" id="PF02803"/>
    </source>
</evidence>
<dbReference type="InterPro" id="IPR020616">
    <property type="entry name" value="Thiolase_N"/>
</dbReference>
<organism evidence="7 8">
    <name type="scientific">Methylopila henanensis</name>
    <dbReference type="NCBI Taxonomy" id="873516"/>
    <lineage>
        <taxon>Bacteria</taxon>
        <taxon>Pseudomonadati</taxon>
        <taxon>Pseudomonadota</taxon>
        <taxon>Alphaproteobacteria</taxon>
        <taxon>Hyphomicrobiales</taxon>
        <taxon>Methylopilaceae</taxon>
        <taxon>Methylopila</taxon>
    </lineage>
</organism>
<accession>A0ABW4K4Q3</accession>
<dbReference type="PANTHER" id="PTHR18919">
    <property type="entry name" value="ACETYL-COA C-ACYLTRANSFERASE"/>
    <property type="match status" value="1"/>
</dbReference>
<dbReference type="Pfam" id="PF02803">
    <property type="entry name" value="Thiolase_C"/>
    <property type="match status" value="1"/>
</dbReference>
<dbReference type="PROSITE" id="PS00737">
    <property type="entry name" value="THIOLASE_2"/>
    <property type="match status" value="1"/>
</dbReference>
<dbReference type="PANTHER" id="PTHR18919:SF107">
    <property type="entry name" value="ACETYL-COA ACETYLTRANSFERASE, CYTOSOLIC"/>
    <property type="match status" value="1"/>
</dbReference>
<sequence>MAETDVVIVGAARTAVGAFNGALSSLPAHELGKIAIKAALERAGVEPGEVSETILGQVLTAAQGQNPARQASIAAGIPIEAAAWGINQVCGSGLRAVALAAQAVAQGDSAFVVAGGQESMSQSAHAAHMRAGTKMGDVKFIDTMIKDGLWDAFNGYHMGTTAENVAQKWQITREQQDEFAVASQNKAEAAQKAGKFKDEIAPVTISSKKGDVVVDQDEYIRHGATLDSVAKLRPAFSKDGTVTAGNASGINDGAAALVVTSASAASAKGLKPLARIVSWAQAGVDPSVMGSGPIPASRKALEKAGWSIDDLDLIEANEAFAAQACAVNKDLGWDLSKVNVNGGAIAIGHPIGASGARVLVTLLHEMIRRDAKKGLATLCIGGGMGIALTVARD</sequence>